<organism evidence="1 2">
    <name type="scientific">Granulicella mallensis (strain ATCC BAA-1857 / DSM 23137 / MP5ACTX8)</name>
    <dbReference type="NCBI Taxonomy" id="682795"/>
    <lineage>
        <taxon>Bacteria</taxon>
        <taxon>Pseudomonadati</taxon>
        <taxon>Acidobacteriota</taxon>
        <taxon>Terriglobia</taxon>
        <taxon>Terriglobales</taxon>
        <taxon>Acidobacteriaceae</taxon>
        <taxon>Granulicella</taxon>
    </lineage>
</organism>
<proteinExistence type="predicted"/>
<keyword evidence="2" id="KW-1185">Reference proteome</keyword>
<evidence type="ECO:0000313" key="1">
    <source>
        <dbReference type="EMBL" id="AEU37132.1"/>
    </source>
</evidence>
<accession>G8NP28</accession>
<dbReference type="EMBL" id="CP003130">
    <property type="protein sequence ID" value="AEU37132.1"/>
    <property type="molecule type" value="Genomic_DNA"/>
</dbReference>
<dbReference type="KEGG" id="gma:AciX8_2827"/>
<gene>
    <name evidence="1" type="ordered locus">AciX8_2827</name>
</gene>
<reference evidence="1 2" key="1">
    <citation type="submission" date="2011-11" db="EMBL/GenBank/DDBJ databases">
        <title>Complete sequence of Granulicella mallensis MP5ACTX8.</title>
        <authorList>
            <consortium name="US DOE Joint Genome Institute"/>
            <person name="Lucas S."/>
            <person name="Copeland A."/>
            <person name="Lapidus A."/>
            <person name="Cheng J.-F."/>
            <person name="Goodwin L."/>
            <person name="Pitluck S."/>
            <person name="Peters L."/>
            <person name="Lu M."/>
            <person name="Detter J.C."/>
            <person name="Han C."/>
            <person name="Tapia R."/>
            <person name="Land M."/>
            <person name="Hauser L."/>
            <person name="Kyrpides N."/>
            <person name="Ivanova N."/>
            <person name="Mikhailova N."/>
            <person name="Pagani I."/>
            <person name="Rawat S."/>
            <person name="Mannisto M."/>
            <person name="Haggblom M."/>
            <person name="Woyke T."/>
        </authorList>
    </citation>
    <scope>NUCLEOTIDE SEQUENCE [LARGE SCALE GENOMIC DNA]</scope>
    <source>
        <strain evidence="2">ATCC BAA-1857 / DSM 23137 / MP5ACTX8</strain>
    </source>
</reference>
<dbReference type="HOGENOM" id="CLU_2382083_0_0_0"/>
<evidence type="ECO:0000313" key="2">
    <source>
        <dbReference type="Proteomes" id="UP000007113"/>
    </source>
</evidence>
<sequence>MISGQLYARSWAKVMRWVRLQKCGRSGLDISAFLGRPSLDDQPADFSLQTPMSNSTAMPGIIAVGDRSNIHAGLICATTSRSSSLRWSRILQIS</sequence>
<protein>
    <submittedName>
        <fullName evidence="1">Uncharacterized protein</fullName>
    </submittedName>
</protein>
<name>G8NP28_GRAMM</name>
<dbReference type="AlphaFoldDB" id="G8NP28"/>
<dbReference type="Proteomes" id="UP000007113">
    <property type="component" value="Chromosome"/>
</dbReference>